<keyword evidence="8" id="KW-0597">Phosphoprotein</keyword>
<dbReference type="CDD" id="cd16658">
    <property type="entry name" value="RING-Ubox_UBE4B"/>
    <property type="match status" value="1"/>
</dbReference>
<protein>
    <recommendedName>
        <fullName evidence="14">Ubiquitin conjugation factor E4 B</fullName>
        <ecNumber evidence="6">2.3.2.27</ecNumber>
    </recommendedName>
    <alternativeName>
        <fullName evidence="16">RING-type E3 ubiquitin transferase E4 B</fullName>
    </alternativeName>
    <alternativeName>
        <fullName evidence="15">Ubiquitin fusion degradation protein 2</fullName>
    </alternativeName>
</protein>
<evidence type="ECO:0000256" key="16">
    <source>
        <dbReference type="ARBA" id="ARBA00083610"/>
    </source>
</evidence>
<comment type="similarity">
    <text evidence="5">Belongs to the ubiquitin conjugation factor E4 family.</text>
</comment>
<dbReference type="InterPro" id="IPR003613">
    <property type="entry name" value="Ubox_domain"/>
</dbReference>
<dbReference type="PANTHER" id="PTHR13931">
    <property type="entry name" value="UBIQUITINATION FACTOR E4"/>
    <property type="match status" value="1"/>
</dbReference>
<dbReference type="GO" id="GO:0005634">
    <property type="term" value="C:nucleus"/>
    <property type="evidence" value="ECO:0007669"/>
    <property type="project" value="UniProtKB-SubCell"/>
</dbReference>
<evidence type="ECO:0000256" key="8">
    <source>
        <dbReference type="ARBA" id="ARBA00022553"/>
    </source>
</evidence>
<dbReference type="GO" id="GO:0000209">
    <property type="term" value="P:protein polyubiquitination"/>
    <property type="evidence" value="ECO:0007669"/>
    <property type="project" value="TreeGrafter"/>
</dbReference>
<feature type="domain" description="U-box" evidence="19">
    <location>
        <begin position="1180"/>
        <end position="1253"/>
    </location>
</feature>
<dbReference type="EC" id="2.3.2.27" evidence="6"/>
<feature type="compositionally biased region" description="Basic residues" evidence="18">
    <location>
        <begin position="1249"/>
        <end position="1258"/>
    </location>
</feature>
<evidence type="ECO:0000256" key="12">
    <source>
        <dbReference type="ARBA" id="ARBA00023242"/>
    </source>
</evidence>
<dbReference type="Pfam" id="PF04564">
    <property type="entry name" value="U-box"/>
    <property type="match status" value="1"/>
</dbReference>
<feature type="compositionally biased region" description="Low complexity" evidence="18">
    <location>
        <begin position="78"/>
        <end position="97"/>
    </location>
</feature>
<dbReference type="InterPro" id="IPR045132">
    <property type="entry name" value="UBE4"/>
</dbReference>
<keyword evidence="10" id="KW-0833">Ubl conjugation pathway</keyword>
<gene>
    <name evidence="20" type="ORF">HUG17_5882</name>
</gene>
<comment type="pathway">
    <text evidence="4">Protein modification; protein ubiquitination.</text>
</comment>
<comment type="subcellular location">
    <subcellularLocation>
        <location evidence="3">Cytoplasm</location>
    </subcellularLocation>
    <subcellularLocation>
        <location evidence="2">Nucleus</location>
    </subcellularLocation>
</comment>
<dbReference type="AlphaFoldDB" id="A0A9D4P5L9"/>
<dbReference type="InterPro" id="IPR019474">
    <property type="entry name" value="Ub_conjug_fac_E4_core"/>
</dbReference>
<evidence type="ECO:0000256" key="6">
    <source>
        <dbReference type="ARBA" id="ARBA00012483"/>
    </source>
</evidence>
<dbReference type="SUPFAM" id="SSF57850">
    <property type="entry name" value="RING/U-box"/>
    <property type="match status" value="1"/>
</dbReference>
<name>A0A9D4P5L9_DERFA</name>
<evidence type="ECO:0000256" key="13">
    <source>
        <dbReference type="ARBA" id="ARBA00056267"/>
    </source>
</evidence>
<evidence type="ECO:0000256" key="2">
    <source>
        <dbReference type="ARBA" id="ARBA00004123"/>
    </source>
</evidence>
<comment type="function">
    <text evidence="13">Ubiquitin-protein ligase that probably functions as an E3 ligase in conjunction with specific E1 and E2 ligases. May also function as an E4 ligase mediating the assembly of polyubiquitin chains on substrates ubiquitinated by another E3 ubiquitin ligase. May regulate myosin assembly in striated muscles together with STUB1 and VCP/p97 by targeting myosin chaperone UNC45B for proteasomal degradation.</text>
</comment>
<keyword evidence="17" id="KW-0175">Coiled coil</keyword>
<reference evidence="20" key="1">
    <citation type="submission" date="2020-06" db="EMBL/GenBank/DDBJ databases">
        <authorList>
            <person name="Ji K."/>
            <person name="Li J."/>
        </authorList>
    </citation>
    <scope>NUCLEOTIDE SEQUENCE</scope>
    <source>
        <strain evidence="20">JKM2019</strain>
        <tissue evidence="20">Whole body</tissue>
    </source>
</reference>
<evidence type="ECO:0000256" key="10">
    <source>
        <dbReference type="ARBA" id="ARBA00022786"/>
    </source>
</evidence>
<evidence type="ECO:0000259" key="19">
    <source>
        <dbReference type="PROSITE" id="PS51698"/>
    </source>
</evidence>
<evidence type="ECO:0000256" key="9">
    <source>
        <dbReference type="ARBA" id="ARBA00022679"/>
    </source>
</evidence>
<dbReference type="InterPro" id="IPR013083">
    <property type="entry name" value="Znf_RING/FYVE/PHD"/>
</dbReference>
<feature type="region of interest" description="Disordered" evidence="18">
    <location>
        <begin position="1"/>
        <end position="38"/>
    </location>
</feature>
<evidence type="ECO:0000256" key="4">
    <source>
        <dbReference type="ARBA" id="ARBA00004906"/>
    </source>
</evidence>
<dbReference type="EMBL" id="SDOV01000002">
    <property type="protein sequence ID" value="KAH7643520.1"/>
    <property type="molecule type" value="Genomic_DNA"/>
</dbReference>
<dbReference type="GO" id="GO:0006511">
    <property type="term" value="P:ubiquitin-dependent protein catabolic process"/>
    <property type="evidence" value="ECO:0007669"/>
    <property type="project" value="InterPro"/>
</dbReference>
<dbReference type="PANTHER" id="PTHR13931:SF2">
    <property type="entry name" value="UBIQUITIN CONJUGATION FACTOR E4 B"/>
    <property type="match status" value="1"/>
</dbReference>
<dbReference type="Pfam" id="PF10408">
    <property type="entry name" value="Ufd2P_core"/>
    <property type="match status" value="1"/>
</dbReference>
<evidence type="ECO:0000256" key="1">
    <source>
        <dbReference type="ARBA" id="ARBA00000900"/>
    </source>
</evidence>
<dbReference type="PROSITE" id="PS51698">
    <property type="entry name" value="U_BOX"/>
    <property type="match status" value="1"/>
</dbReference>
<evidence type="ECO:0000256" key="3">
    <source>
        <dbReference type="ARBA" id="ARBA00004496"/>
    </source>
</evidence>
<dbReference type="GO" id="GO:0034450">
    <property type="term" value="F:ubiquitin-ubiquitin ligase activity"/>
    <property type="evidence" value="ECO:0007669"/>
    <property type="project" value="InterPro"/>
</dbReference>
<evidence type="ECO:0000313" key="20">
    <source>
        <dbReference type="EMBL" id="KAH7643520.1"/>
    </source>
</evidence>
<feature type="region of interest" description="Disordered" evidence="18">
    <location>
        <begin position="186"/>
        <end position="218"/>
    </location>
</feature>
<organism evidence="20">
    <name type="scientific">Dermatophagoides farinae</name>
    <name type="common">American house dust mite</name>
    <dbReference type="NCBI Taxonomy" id="6954"/>
    <lineage>
        <taxon>Eukaryota</taxon>
        <taxon>Metazoa</taxon>
        <taxon>Ecdysozoa</taxon>
        <taxon>Arthropoda</taxon>
        <taxon>Chelicerata</taxon>
        <taxon>Arachnida</taxon>
        <taxon>Acari</taxon>
        <taxon>Acariformes</taxon>
        <taxon>Sarcoptiformes</taxon>
        <taxon>Astigmata</taxon>
        <taxon>Psoroptidia</taxon>
        <taxon>Analgoidea</taxon>
        <taxon>Pyroglyphidae</taxon>
        <taxon>Dermatophagoidinae</taxon>
        <taxon>Dermatophagoides</taxon>
    </lineage>
</organism>
<evidence type="ECO:0000256" key="7">
    <source>
        <dbReference type="ARBA" id="ARBA00022490"/>
    </source>
</evidence>
<keyword evidence="9" id="KW-0808">Transferase</keyword>
<dbReference type="Gene3D" id="3.30.40.10">
    <property type="entry name" value="Zinc/RING finger domain, C3HC4 (zinc finger)"/>
    <property type="match status" value="1"/>
</dbReference>
<sequence>MDQSNDQSPSPSNVPGNSSGENDNPIINSEISSSSTSSHLANTIIPEIYVPQTSRELTPEELRRKRLSRLAGAGAYHNNNNNPAGQQQQQQQRHQVQSSINVAASSTIMTTSANLLPQLAESSLLQQQQPLNCNSSTKTTANNNKKRNDTLNHHLHQQQGVNNPANTEQGNESSLKYNVNLDFVSDKRSSSYPEPPSAMDVDCTPHNDKMNPNIGGSDARIEKMDVDNIEERRENLKRQRDNSFESKSDIVLDSFEESNSLSLTIFNIISKTFNVEISNENNGNNDQLIHSPVTINLQEFKTKIKPTDDYKNIIQFILMEIVTNLINQPVSFDDSLAYFNKFKPENFESIIQSTFKIKKNNDFEAVNFMSYRNKYILALSYVLDSFNRANKEEKLTLEKYETPIIRDLLASIKNQCINFVALIMNQSESDSYLINYFLQLLYSQKLHPDFINSFIVNTYNHYSPTLFAAIFEPILQNLWLDMNSYCSFIYDNHKLPLQILNQICNVSVGKSNYPIGELLTNSQTINWLLPATISESNGREFSKIAYMSPFLRLSVFAEDDPKIVDKYYPSKNGHDVVKQTTIDLQNTLDYIRRDLLYPIFHSLLLNHKSRARTVEFFTEALLRNSTRSRLHLDEKSVASDGFFTNLTSVLQLLSVKIKREKIDPLFPMNQNNPLAIKKDDSRIKFNQAEAEKWLEQEMAKPDFAWNEVTFSTQCFFQTLYAHHISVIPCIRKHMRRLRTIRELNRFIEAHQTDQSNRLRRYKEQMLRYHKSKLCAEAGLLDERFLGRCMIFYNQFIHFLLKLINCDNEYDLELPLPQNVPPIFASYPDWYLEDLADFLIFIIQHCSTILEPPNPYYDSANFECLILFIIVVICSPHYINNPYLTAKFIEIVFLSSPIVNTHSSTFHAKIMNHPLADQYLVRALMKFYTDVEITGTSNEFYDKFTIRYHISIIFKSFWTNQKQQFAIINEADNGKNFVKFINMLMNDTTFLLDEALVSLKRIHEIKEDMKNPENWNRQTREQRETRERQLAFDERQCRSFLILAVENVDMLHYLTKTVQKPFEAVELIDRLAAMLNFNLQQLCGKKCKSLKVPNPEKYGWDPKYLLDKITDIYLHLKSKKFYQAIANDERSYSHELFKDAASKMERIHIKSQHKIESFLLIISEVEKILEVKKQMEIDFSDAPENYKDPLMDTIMDDPVILPSGNIMDRSVIIRHLLNASTDPFNRQPLNEDMLVPNDKLRQEIKEWKQQKIRNAKHEKKNAETDTDETEEQ</sequence>
<accession>A0A9D4P5L9</accession>
<dbReference type="GO" id="GO:0000151">
    <property type="term" value="C:ubiquitin ligase complex"/>
    <property type="evidence" value="ECO:0007669"/>
    <property type="project" value="InterPro"/>
</dbReference>
<dbReference type="GO" id="GO:0036503">
    <property type="term" value="P:ERAD pathway"/>
    <property type="evidence" value="ECO:0007669"/>
    <property type="project" value="InterPro"/>
</dbReference>
<feature type="region of interest" description="Disordered" evidence="18">
    <location>
        <begin position="1244"/>
        <end position="1271"/>
    </location>
</feature>
<evidence type="ECO:0000256" key="11">
    <source>
        <dbReference type="ARBA" id="ARBA00022990"/>
    </source>
</evidence>
<dbReference type="GO" id="GO:0005737">
    <property type="term" value="C:cytoplasm"/>
    <property type="evidence" value="ECO:0007669"/>
    <property type="project" value="UniProtKB-SubCell"/>
</dbReference>
<dbReference type="SMART" id="SM00504">
    <property type="entry name" value="Ubox"/>
    <property type="match status" value="1"/>
</dbReference>
<evidence type="ECO:0000256" key="18">
    <source>
        <dbReference type="SAM" id="MobiDB-lite"/>
    </source>
</evidence>
<evidence type="ECO:0000256" key="5">
    <source>
        <dbReference type="ARBA" id="ARBA00007434"/>
    </source>
</evidence>
<dbReference type="FunFam" id="3.30.40.10:FF:000060">
    <property type="entry name" value="ubiquitin conjugation factor E4 B"/>
    <property type="match status" value="1"/>
</dbReference>
<comment type="catalytic activity">
    <reaction evidence="1">
        <text>S-ubiquitinyl-[E2 ubiquitin-conjugating enzyme]-L-cysteine + [acceptor protein]-L-lysine = [E2 ubiquitin-conjugating enzyme]-L-cysteine + N(6)-ubiquitinyl-[acceptor protein]-L-lysine.</text>
        <dbReference type="EC" id="2.3.2.27"/>
    </reaction>
</comment>
<evidence type="ECO:0000256" key="17">
    <source>
        <dbReference type="SAM" id="Coils"/>
    </source>
</evidence>
<dbReference type="Proteomes" id="UP000828236">
    <property type="component" value="Unassembled WGS sequence"/>
</dbReference>
<comment type="caution">
    <text evidence="20">The sequence shown here is derived from an EMBL/GenBank/DDBJ whole genome shotgun (WGS) entry which is preliminary data.</text>
</comment>
<keyword evidence="11" id="KW-0007">Acetylation</keyword>
<feature type="region of interest" description="Disordered" evidence="18">
    <location>
        <begin position="74"/>
        <end position="100"/>
    </location>
</feature>
<feature type="coiled-coil region" evidence="17">
    <location>
        <begin position="219"/>
        <end position="246"/>
    </location>
</feature>
<proteinExistence type="inferred from homology"/>
<feature type="compositionally biased region" description="Low complexity" evidence="18">
    <location>
        <begin position="8"/>
        <end position="38"/>
    </location>
</feature>
<dbReference type="OrthoDB" id="20295at2759"/>
<reference evidence="20" key="2">
    <citation type="journal article" date="2021" name="World Allergy Organ. J.">
        <title>Chromosome-level assembly of Dermatophagoides farinae genome and transcriptome reveals two novel allergens Der f 37 and Der f 39.</title>
        <authorList>
            <person name="Chen J."/>
            <person name="Cai Z."/>
            <person name="Fan D."/>
            <person name="Hu J."/>
            <person name="Hou Y."/>
            <person name="He Y."/>
            <person name="Zhang Z."/>
            <person name="Zhao Z."/>
            <person name="Gao P."/>
            <person name="Hu W."/>
            <person name="Sun J."/>
            <person name="Li J."/>
            <person name="Ji K."/>
        </authorList>
    </citation>
    <scope>NUCLEOTIDE SEQUENCE</scope>
    <source>
        <strain evidence="20">JKM2019</strain>
    </source>
</reference>
<evidence type="ECO:0000256" key="15">
    <source>
        <dbReference type="ARBA" id="ARBA00081821"/>
    </source>
</evidence>
<evidence type="ECO:0000256" key="14">
    <source>
        <dbReference type="ARBA" id="ARBA00072779"/>
    </source>
</evidence>
<keyword evidence="12" id="KW-0539">Nucleus</keyword>
<keyword evidence="7" id="KW-0963">Cytoplasm</keyword>